<dbReference type="Proteomes" id="UP000789524">
    <property type="component" value="Unassembled WGS sequence"/>
</dbReference>
<comment type="caution">
    <text evidence="2">The sequence shown here is derived from an EMBL/GenBank/DDBJ whole genome shotgun (WGS) entry which is preliminary data.</text>
</comment>
<feature type="region of interest" description="Disordered" evidence="1">
    <location>
        <begin position="44"/>
        <end position="64"/>
    </location>
</feature>
<evidence type="ECO:0000313" key="2">
    <source>
        <dbReference type="EMBL" id="CAG9561296.1"/>
    </source>
</evidence>
<proteinExistence type="predicted"/>
<evidence type="ECO:0000256" key="1">
    <source>
        <dbReference type="SAM" id="MobiDB-lite"/>
    </source>
</evidence>
<evidence type="ECO:0000313" key="3">
    <source>
        <dbReference type="Proteomes" id="UP000789524"/>
    </source>
</evidence>
<gene>
    <name evidence="2" type="ORF">DCHRY22_LOCUS2829</name>
</gene>
<accession>A0A8J2QEX8</accession>
<protein>
    <submittedName>
        <fullName evidence="2">(African queen) hypothetical protein</fullName>
    </submittedName>
</protein>
<dbReference type="OrthoDB" id="10494969at2759"/>
<name>A0A8J2QEX8_9NEOP</name>
<sequence>MVGLCGPWCWVRGGQPVPSAGRRDGMLSHALFNEWRKRQFATISTDSQNRPTVESPTNHKTGWPSLNNYVEFK</sequence>
<reference evidence="2" key="1">
    <citation type="submission" date="2021-09" db="EMBL/GenBank/DDBJ databases">
        <authorList>
            <person name="Martin H S."/>
        </authorList>
    </citation>
    <scope>NUCLEOTIDE SEQUENCE</scope>
</reference>
<keyword evidence="3" id="KW-1185">Reference proteome</keyword>
<organism evidence="2 3">
    <name type="scientific">Danaus chrysippus</name>
    <name type="common">African queen</name>
    <dbReference type="NCBI Taxonomy" id="151541"/>
    <lineage>
        <taxon>Eukaryota</taxon>
        <taxon>Metazoa</taxon>
        <taxon>Ecdysozoa</taxon>
        <taxon>Arthropoda</taxon>
        <taxon>Hexapoda</taxon>
        <taxon>Insecta</taxon>
        <taxon>Pterygota</taxon>
        <taxon>Neoptera</taxon>
        <taxon>Endopterygota</taxon>
        <taxon>Lepidoptera</taxon>
        <taxon>Glossata</taxon>
        <taxon>Ditrysia</taxon>
        <taxon>Papilionoidea</taxon>
        <taxon>Nymphalidae</taxon>
        <taxon>Danainae</taxon>
        <taxon>Danaini</taxon>
        <taxon>Danaina</taxon>
        <taxon>Danaus</taxon>
        <taxon>Anosia</taxon>
    </lineage>
</organism>
<dbReference type="AlphaFoldDB" id="A0A8J2QEX8"/>
<dbReference type="EMBL" id="CAKASE010000046">
    <property type="protein sequence ID" value="CAG9561296.1"/>
    <property type="molecule type" value="Genomic_DNA"/>
</dbReference>